<evidence type="ECO:0000256" key="2">
    <source>
        <dbReference type="SAM" id="SignalP"/>
    </source>
</evidence>
<dbReference type="AlphaFoldDB" id="A0A0C6FHD8"/>
<feature type="compositionally biased region" description="Polar residues" evidence="1">
    <location>
        <begin position="57"/>
        <end position="66"/>
    </location>
</feature>
<dbReference type="EMBL" id="AP014704">
    <property type="protein sequence ID" value="BAQ46457.1"/>
    <property type="molecule type" value="Genomic_DNA"/>
</dbReference>
<reference evidence="4" key="2">
    <citation type="submission" date="2015-01" db="EMBL/GenBank/DDBJ databases">
        <title>Complete genome sequence of Methylobacterium aquaticum strain 22A.</title>
        <authorList>
            <person name="Tani A."/>
            <person name="Ogura Y."/>
            <person name="Hayashi T."/>
        </authorList>
    </citation>
    <scope>NUCLEOTIDE SEQUENCE [LARGE SCALE GENOMIC DNA]</scope>
    <source>
        <strain evidence="4">MA-22A</strain>
    </source>
</reference>
<feature type="compositionally biased region" description="Polar residues" evidence="1">
    <location>
        <begin position="35"/>
        <end position="49"/>
    </location>
</feature>
<name>A0A0C6FHD8_9HYPH</name>
<dbReference type="RefSeq" id="WP_060847583.1">
    <property type="nucleotide sequence ID" value="NZ_AP014704.1"/>
</dbReference>
<feature type="chain" id="PRO_5002189305" description="PepSY domain-containing protein" evidence="2">
    <location>
        <begin position="22"/>
        <end position="130"/>
    </location>
</feature>
<dbReference type="KEGG" id="maqu:Maq22A_c16650"/>
<gene>
    <name evidence="3" type="ORF">Maq22A_c16650</name>
</gene>
<keyword evidence="2" id="KW-0732">Signal</keyword>
<evidence type="ECO:0000313" key="3">
    <source>
        <dbReference type="EMBL" id="BAQ46457.1"/>
    </source>
</evidence>
<dbReference type="PATRIC" id="fig|270351.10.peg.3203"/>
<proteinExistence type="predicted"/>
<protein>
    <recommendedName>
        <fullName evidence="5">PepSY domain-containing protein</fullName>
    </recommendedName>
</protein>
<feature type="signal peptide" evidence="2">
    <location>
        <begin position="1"/>
        <end position="21"/>
    </location>
</feature>
<feature type="region of interest" description="Disordered" evidence="1">
    <location>
        <begin position="21"/>
        <end position="73"/>
    </location>
</feature>
<sequence length="130" mass="13671">MRKTLITLAALGMLGAGAAQAQTTVTGDPARDAKPSTQSQGQEAVTRPNTDMMDKNNPGSTGTVATNAKLEPGANSFTEAQARSRMEQAGFKDVKELKKDDQGIWRGQAMQAGNTVMVGLDFKGNVSTAR</sequence>
<evidence type="ECO:0000313" key="4">
    <source>
        <dbReference type="Proteomes" id="UP000061432"/>
    </source>
</evidence>
<dbReference type="Proteomes" id="UP000061432">
    <property type="component" value="Chromosome"/>
</dbReference>
<reference evidence="3 4" key="1">
    <citation type="journal article" date="2015" name="Genome Announc.">
        <title>Complete Genome Sequence of Methylobacterium aquaticum Strain 22A, Isolated from Racomitrium japonicum Moss.</title>
        <authorList>
            <person name="Tani A."/>
            <person name="Ogura Y."/>
            <person name="Hayashi T."/>
            <person name="Kimbara K."/>
        </authorList>
    </citation>
    <scope>NUCLEOTIDE SEQUENCE [LARGE SCALE GENOMIC DNA]</scope>
    <source>
        <strain evidence="3 4">MA-22A</strain>
    </source>
</reference>
<dbReference type="STRING" id="270351.Maq22A_c16650"/>
<evidence type="ECO:0008006" key="5">
    <source>
        <dbReference type="Google" id="ProtNLM"/>
    </source>
</evidence>
<evidence type="ECO:0000256" key="1">
    <source>
        <dbReference type="SAM" id="MobiDB-lite"/>
    </source>
</evidence>
<accession>A0A0C6FHD8</accession>
<dbReference type="OrthoDB" id="7376531at2"/>
<organism evidence="3 4">
    <name type="scientific">Methylobacterium aquaticum</name>
    <dbReference type="NCBI Taxonomy" id="270351"/>
    <lineage>
        <taxon>Bacteria</taxon>
        <taxon>Pseudomonadati</taxon>
        <taxon>Pseudomonadota</taxon>
        <taxon>Alphaproteobacteria</taxon>
        <taxon>Hyphomicrobiales</taxon>
        <taxon>Methylobacteriaceae</taxon>
        <taxon>Methylobacterium</taxon>
    </lineage>
</organism>